<dbReference type="PANTHER" id="PTHR46033:SF8">
    <property type="entry name" value="PROTEIN MAINTENANCE OF MERISTEMS-LIKE"/>
    <property type="match status" value="1"/>
</dbReference>
<organism evidence="1 2">
    <name type="scientific">Gossypium harknessii</name>
    <dbReference type="NCBI Taxonomy" id="34285"/>
    <lineage>
        <taxon>Eukaryota</taxon>
        <taxon>Viridiplantae</taxon>
        <taxon>Streptophyta</taxon>
        <taxon>Embryophyta</taxon>
        <taxon>Tracheophyta</taxon>
        <taxon>Spermatophyta</taxon>
        <taxon>Magnoliopsida</taxon>
        <taxon>eudicotyledons</taxon>
        <taxon>Gunneridae</taxon>
        <taxon>Pentapetalae</taxon>
        <taxon>rosids</taxon>
        <taxon>malvids</taxon>
        <taxon>Malvales</taxon>
        <taxon>Malvaceae</taxon>
        <taxon>Malvoideae</taxon>
        <taxon>Gossypium</taxon>
    </lineage>
</organism>
<accession>A0A7J9HLL1</accession>
<evidence type="ECO:0000313" key="2">
    <source>
        <dbReference type="Proteomes" id="UP000593560"/>
    </source>
</evidence>
<dbReference type="GO" id="GO:0010073">
    <property type="term" value="P:meristem maintenance"/>
    <property type="evidence" value="ECO:0007669"/>
    <property type="project" value="InterPro"/>
</dbReference>
<gene>
    <name evidence="1" type="ORF">Gohar_002605</name>
</gene>
<protein>
    <submittedName>
        <fullName evidence="1">Uncharacterized protein</fullName>
    </submittedName>
</protein>
<feature type="non-terminal residue" evidence="1">
    <location>
        <position position="1"/>
    </location>
</feature>
<sequence length="141" mass="16020">MKIGTGTFHLAYSKCTITHEDIALQLSLSVDKPVIMGSVVVPDKEGLCEAFLGKVLDKWNHGASYVGLPEQLEDIRLLLDQRPKSESMWDVNVPLIVYATMEMHESDRVIQQFGWRQKILPPPYDMEALHKLDLRGKTNEN</sequence>
<reference evidence="1 2" key="1">
    <citation type="journal article" date="2019" name="Genome Biol. Evol.">
        <title>Insights into the evolution of the New World diploid cottons (Gossypium, subgenus Houzingenia) based on genome sequencing.</title>
        <authorList>
            <person name="Grover C.E."/>
            <person name="Arick M.A. 2nd"/>
            <person name="Thrash A."/>
            <person name="Conover J.L."/>
            <person name="Sanders W.S."/>
            <person name="Peterson D.G."/>
            <person name="Frelichowski J.E."/>
            <person name="Scheffler J.A."/>
            <person name="Scheffler B.E."/>
            <person name="Wendel J.F."/>
        </authorList>
    </citation>
    <scope>NUCLEOTIDE SEQUENCE [LARGE SCALE GENOMIC DNA]</scope>
    <source>
        <strain evidence="1">0</strain>
        <tissue evidence="1">Leaf</tissue>
    </source>
</reference>
<keyword evidence="2" id="KW-1185">Reference proteome</keyword>
<comment type="caution">
    <text evidence="1">The sequence shown here is derived from an EMBL/GenBank/DDBJ whole genome shotgun (WGS) entry which is preliminary data.</text>
</comment>
<name>A0A7J9HLL1_9ROSI</name>
<dbReference type="EMBL" id="JABFAD010000010">
    <property type="protein sequence ID" value="MBA0810633.1"/>
    <property type="molecule type" value="Genomic_DNA"/>
</dbReference>
<dbReference type="InterPro" id="IPR044824">
    <property type="entry name" value="MAIN-like"/>
</dbReference>
<dbReference type="Proteomes" id="UP000593560">
    <property type="component" value="Unassembled WGS sequence"/>
</dbReference>
<evidence type="ECO:0000313" key="1">
    <source>
        <dbReference type="EMBL" id="MBA0810633.1"/>
    </source>
</evidence>
<dbReference type="PANTHER" id="PTHR46033">
    <property type="entry name" value="PROTEIN MAIN-LIKE 2"/>
    <property type="match status" value="1"/>
</dbReference>
<dbReference type="AlphaFoldDB" id="A0A7J9HLL1"/>
<proteinExistence type="predicted"/>
<dbReference type="OrthoDB" id="1002609at2759"/>